<evidence type="ECO:0000313" key="4">
    <source>
        <dbReference type="EMBL" id="MCK8784526.1"/>
    </source>
</evidence>
<name>A0A9X2BUX3_9PROT</name>
<dbReference type="EMBL" id="JALPRX010000034">
    <property type="protein sequence ID" value="MCK8784526.1"/>
    <property type="molecule type" value="Genomic_DNA"/>
</dbReference>
<feature type="domain" description="SUF system FeS cluster assembly SufBD core" evidence="2">
    <location>
        <begin position="177"/>
        <end position="405"/>
    </location>
</feature>
<organism evidence="4 5">
    <name type="scientific">Roseomonas acroporae</name>
    <dbReference type="NCBI Taxonomy" id="2937791"/>
    <lineage>
        <taxon>Bacteria</taxon>
        <taxon>Pseudomonadati</taxon>
        <taxon>Pseudomonadota</taxon>
        <taxon>Alphaproteobacteria</taxon>
        <taxon>Acetobacterales</taxon>
        <taxon>Roseomonadaceae</taxon>
        <taxon>Roseomonas</taxon>
    </lineage>
</organism>
<gene>
    <name evidence="4" type="primary">sufD</name>
    <name evidence="4" type="ORF">M0638_09050</name>
</gene>
<dbReference type="AlphaFoldDB" id="A0A9X2BUX3"/>
<dbReference type="InterPro" id="IPR045595">
    <property type="entry name" value="SufBD_N"/>
</dbReference>
<dbReference type="InterPro" id="IPR037284">
    <property type="entry name" value="SUF_FeS_clus_asmbl_SufBD_sf"/>
</dbReference>
<evidence type="ECO:0000313" key="5">
    <source>
        <dbReference type="Proteomes" id="UP001139516"/>
    </source>
</evidence>
<evidence type="ECO:0000259" key="3">
    <source>
        <dbReference type="Pfam" id="PF19295"/>
    </source>
</evidence>
<dbReference type="Pfam" id="PF19295">
    <property type="entry name" value="SufBD_N"/>
    <property type="match status" value="1"/>
</dbReference>
<dbReference type="InterPro" id="IPR011542">
    <property type="entry name" value="SUF_FeS_clus_asmbl_SufD"/>
</dbReference>
<proteinExistence type="inferred from homology"/>
<comment type="similarity">
    <text evidence="1">Belongs to the iron-sulfur cluster assembly SufBD family.</text>
</comment>
<dbReference type="NCBIfam" id="TIGR01981">
    <property type="entry name" value="sufD"/>
    <property type="match status" value="1"/>
</dbReference>
<feature type="domain" description="SUF system FeS cluster assembly SufBD N-terminal" evidence="3">
    <location>
        <begin position="15"/>
        <end position="77"/>
    </location>
</feature>
<dbReference type="SUPFAM" id="SSF101960">
    <property type="entry name" value="Stabilizer of iron transporter SufD"/>
    <property type="match status" value="1"/>
</dbReference>
<dbReference type="InterPro" id="IPR055346">
    <property type="entry name" value="Fe-S_cluster_assembly_SufBD"/>
</dbReference>
<accession>A0A9X2BUX3</accession>
<dbReference type="PANTHER" id="PTHR43575:SF1">
    <property type="entry name" value="PROTEIN ABCI7, CHLOROPLASTIC"/>
    <property type="match status" value="1"/>
</dbReference>
<dbReference type="InterPro" id="IPR000825">
    <property type="entry name" value="SUF_FeS_clus_asmbl_SufBD_core"/>
</dbReference>
<reference evidence="4" key="1">
    <citation type="submission" date="2022-04" db="EMBL/GenBank/DDBJ databases">
        <title>Roseomonas acroporae sp. nov., isolated from coral Acropora digitifera.</title>
        <authorList>
            <person name="Sun H."/>
        </authorList>
    </citation>
    <scope>NUCLEOTIDE SEQUENCE</scope>
    <source>
        <strain evidence="4">NAR14</strain>
    </source>
</reference>
<dbReference type="GO" id="GO:0016226">
    <property type="term" value="P:iron-sulfur cluster assembly"/>
    <property type="evidence" value="ECO:0007669"/>
    <property type="project" value="InterPro"/>
</dbReference>
<dbReference type="RefSeq" id="WP_248666651.1">
    <property type="nucleotide sequence ID" value="NZ_JALPRX010000034.1"/>
</dbReference>
<dbReference type="Pfam" id="PF01458">
    <property type="entry name" value="SUFBD_core"/>
    <property type="match status" value="1"/>
</dbReference>
<evidence type="ECO:0000256" key="1">
    <source>
        <dbReference type="ARBA" id="ARBA00043967"/>
    </source>
</evidence>
<sequence length="438" mass="46894">MSPTALTGAPLGADSFLHRYEGLRQRLPGARLPWVAALRERAAESFRAKGFPTRRDEAWKYTDLAPLLALGFAEPLSSVDDDAALPPSQGGAARAVFVDGRFRADLSALDDLPYRVGSVAEALPRLDGALGRLAQPSEQPLAALNAMLFEDGLVVRVPPGVAGGVLELVSMASGGERPTALHPRHLIRIEDGASLTLIETTTGPEGARYLQAPVFEIEVAEGGRLNHARLQTESRAAFNLSTVYAAVAGGGTYDSFVLNAGGRLVRNEIHTALQGPKAACHLNGAQLLADGQHADTTTVIDHAAPDCPSRQTYKTVLAGRSRGVFQGKIHVHQIAQRTDGYQMNQALLLSPEAEVDSKPQLEIYADDVKCSHGATVGALDADQLFYLRARGIPAEAARRMLVRAFLQEAVEAVEDPAIQAALDRTLQAWWQAEDREAA</sequence>
<keyword evidence="5" id="KW-1185">Reference proteome</keyword>
<dbReference type="PANTHER" id="PTHR43575">
    <property type="entry name" value="PROTEIN ABCI7, CHLOROPLASTIC"/>
    <property type="match status" value="1"/>
</dbReference>
<protein>
    <submittedName>
        <fullName evidence="4">Fe-S cluster assembly protein SufD</fullName>
    </submittedName>
</protein>
<comment type="caution">
    <text evidence="4">The sequence shown here is derived from an EMBL/GenBank/DDBJ whole genome shotgun (WGS) entry which is preliminary data.</text>
</comment>
<dbReference type="Proteomes" id="UP001139516">
    <property type="component" value="Unassembled WGS sequence"/>
</dbReference>
<evidence type="ECO:0000259" key="2">
    <source>
        <dbReference type="Pfam" id="PF01458"/>
    </source>
</evidence>